<dbReference type="InterPro" id="IPR013324">
    <property type="entry name" value="RNA_pol_sigma_r3/r4-like"/>
</dbReference>
<evidence type="ECO:0000256" key="1">
    <source>
        <dbReference type="ARBA" id="ARBA00010641"/>
    </source>
</evidence>
<dbReference type="SUPFAM" id="SSF88659">
    <property type="entry name" value="Sigma3 and sigma4 domains of RNA polymerase sigma factors"/>
    <property type="match status" value="1"/>
</dbReference>
<evidence type="ECO:0000313" key="6">
    <source>
        <dbReference type="EMBL" id="MBB2161377.1"/>
    </source>
</evidence>
<dbReference type="GO" id="GO:0003677">
    <property type="term" value="F:DNA binding"/>
    <property type="evidence" value="ECO:0007669"/>
    <property type="project" value="InterPro"/>
</dbReference>
<dbReference type="Proteomes" id="UP000589085">
    <property type="component" value="Unassembled WGS sequence"/>
</dbReference>
<dbReference type="PANTHER" id="PTHR43133:SF63">
    <property type="entry name" value="RNA POLYMERASE SIGMA FACTOR FECI-RELATED"/>
    <property type="match status" value="1"/>
</dbReference>
<dbReference type="GO" id="GO:0006352">
    <property type="term" value="P:DNA-templated transcription initiation"/>
    <property type="evidence" value="ECO:0007669"/>
    <property type="project" value="InterPro"/>
</dbReference>
<protein>
    <submittedName>
        <fullName evidence="6">Sigma-70 family RNA polymerase sigma factor</fullName>
    </submittedName>
</protein>
<keyword evidence="2" id="KW-0805">Transcription regulation</keyword>
<dbReference type="PANTHER" id="PTHR43133">
    <property type="entry name" value="RNA POLYMERASE ECF-TYPE SIGMA FACTO"/>
    <property type="match status" value="1"/>
</dbReference>
<dbReference type="RefSeq" id="WP_182998207.1">
    <property type="nucleotide sequence ID" value="NZ_JABEQJ010000019.1"/>
</dbReference>
<sequence length="173" mass="19466">MSKHPLTQSRLADPLAGLFQSHFGWLAGRMARQLGSRSKGEEVASEVFARLAASRQVESLREPRAFLLVVARRLISELRRRSLLEASYLDALRTVSAETAPSPEEHNAFLQLLQRMDHALGGVSPKARAAFFFYRIDHLRHQDIAERLDVSVSMVRKYIDTAERACAGVLDRP</sequence>
<dbReference type="Gene3D" id="1.10.1740.10">
    <property type="match status" value="1"/>
</dbReference>
<proteinExistence type="inferred from homology"/>
<dbReference type="EMBL" id="JABEQJ010000019">
    <property type="protein sequence ID" value="MBB2161377.1"/>
    <property type="molecule type" value="Genomic_DNA"/>
</dbReference>
<evidence type="ECO:0000256" key="4">
    <source>
        <dbReference type="ARBA" id="ARBA00023163"/>
    </source>
</evidence>
<feature type="domain" description="RNA polymerase sigma factor 70 region 4 type 2" evidence="5">
    <location>
        <begin position="114"/>
        <end position="165"/>
    </location>
</feature>
<dbReference type="InterPro" id="IPR036388">
    <property type="entry name" value="WH-like_DNA-bd_sf"/>
</dbReference>
<accession>A0A7W4IEP1</accession>
<gene>
    <name evidence="6" type="ORF">HLH48_14555</name>
</gene>
<organism evidence="6 7">
    <name type="scientific">Gluconacetobacter sacchari</name>
    <dbReference type="NCBI Taxonomy" id="92759"/>
    <lineage>
        <taxon>Bacteria</taxon>
        <taxon>Pseudomonadati</taxon>
        <taxon>Pseudomonadota</taxon>
        <taxon>Alphaproteobacteria</taxon>
        <taxon>Acetobacterales</taxon>
        <taxon>Acetobacteraceae</taxon>
        <taxon>Gluconacetobacter</taxon>
    </lineage>
</organism>
<evidence type="ECO:0000256" key="3">
    <source>
        <dbReference type="ARBA" id="ARBA00023082"/>
    </source>
</evidence>
<evidence type="ECO:0000259" key="5">
    <source>
        <dbReference type="Pfam" id="PF08281"/>
    </source>
</evidence>
<comment type="similarity">
    <text evidence="1">Belongs to the sigma-70 factor family. ECF subfamily.</text>
</comment>
<dbReference type="InterPro" id="IPR039425">
    <property type="entry name" value="RNA_pol_sigma-70-like"/>
</dbReference>
<dbReference type="NCBIfam" id="TIGR02937">
    <property type="entry name" value="sigma70-ECF"/>
    <property type="match status" value="1"/>
</dbReference>
<dbReference type="InterPro" id="IPR013249">
    <property type="entry name" value="RNA_pol_sigma70_r4_t2"/>
</dbReference>
<name>A0A7W4IEP1_9PROT</name>
<dbReference type="Pfam" id="PF08281">
    <property type="entry name" value="Sigma70_r4_2"/>
    <property type="match status" value="1"/>
</dbReference>
<dbReference type="InterPro" id="IPR014284">
    <property type="entry name" value="RNA_pol_sigma-70_dom"/>
</dbReference>
<keyword evidence="4" id="KW-0804">Transcription</keyword>
<evidence type="ECO:0000313" key="7">
    <source>
        <dbReference type="Proteomes" id="UP000589085"/>
    </source>
</evidence>
<dbReference type="Gene3D" id="1.10.10.10">
    <property type="entry name" value="Winged helix-like DNA-binding domain superfamily/Winged helix DNA-binding domain"/>
    <property type="match status" value="1"/>
</dbReference>
<dbReference type="GO" id="GO:0016987">
    <property type="term" value="F:sigma factor activity"/>
    <property type="evidence" value="ECO:0007669"/>
    <property type="project" value="UniProtKB-KW"/>
</dbReference>
<dbReference type="InterPro" id="IPR013325">
    <property type="entry name" value="RNA_pol_sigma_r2"/>
</dbReference>
<reference evidence="6 7" key="1">
    <citation type="submission" date="2020-04" db="EMBL/GenBank/DDBJ databases">
        <title>Description of novel Gluconacetobacter.</title>
        <authorList>
            <person name="Sombolestani A."/>
        </authorList>
    </citation>
    <scope>NUCLEOTIDE SEQUENCE [LARGE SCALE GENOMIC DNA]</scope>
    <source>
        <strain evidence="6 7">LMG 19747</strain>
    </source>
</reference>
<dbReference type="AlphaFoldDB" id="A0A7W4IEP1"/>
<comment type="caution">
    <text evidence="6">The sequence shown here is derived from an EMBL/GenBank/DDBJ whole genome shotgun (WGS) entry which is preliminary data.</text>
</comment>
<keyword evidence="3" id="KW-0731">Sigma factor</keyword>
<dbReference type="SUPFAM" id="SSF88946">
    <property type="entry name" value="Sigma2 domain of RNA polymerase sigma factors"/>
    <property type="match status" value="1"/>
</dbReference>
<evidence type="ECO:0000256" key="2">
    <source>
        <dbReference type="ARBA" id="ARBA00023015"/>
    </source>
</evidence>